<dbReference type="Pfam" id="PF03982">
    <property type="entry name" value="DAGAT"/>
    <property type="match status" value="1"/>
</dbReference>
<evidence type="ECO:0000256" key="9">
    <source>
        <dbReference type="ARBA" id="ARBA00023136"/>
    </source>
</evidence>
<sequence length="670" mass="72325">MASALVSGLQGVSNDALLSVGAVAGLATPLLHAVGFWLCRPTASTTSRPPHRAAAYAFLLAGGPRHIVLQALSLTLWLCAILVAVPVLLARWHHAQQTAHLELLSAAVALGGFCALLFQVKALLVFDPSQPPPKLLVRALRAGADHLRFDVSRLPSRTARAYIISGIGVLWVGLGGALLLATEFLTDRLSLSVYYALAAGCITCGAFTTHGLAGFLRHSGPEAAAAAAAAQGVAAQGERGTTPSGWRFFQPFHGGTAFVLAQALGWALYSSTLVAILWLLWQAVAGVAYCVRCWAVAAGAVMFTSELLLAGSLLTFKSKSVVAGVQQVAGVPPSPRPSMRDRLFNCVVIATFYVPMHIFAAVVLLTFLVLPAAHAVTLWVGGLFVYYSLTAFGQPEHTGRREWPAMQAWMGVQLERFLPAWLGSFSVVLDGGKATTTQFEGPGRFVFGFVHHGLYPVGAGFLPFLPSFRSQVMVRPTPLTASVCVTVPLLRDIVLWLGARIVSRRTFEHTLRERRAVLICPGGQAEMCLTNRLHRHKEYTVYAGHKGFVRIALQQSAALVPVLALGEADSLHNLIEWPSVQRWCTKKLGFPIPFVIAGRWFLPLPARTHLKFVVGQPLPAPKLAQEGEPSREEVEAFHACFYGALEKLWEAHAKDFPGYQDVKLVICHST</sequence>
<evidence type="ECO:0000256" key="5">
    <source>
        <dbReference type="ARBA" id="ARBA00022692"/>
    </source>
</evidence>
<feature type="transmembrane region" description="Helical" evidence="11">
    <location>
        <begin position="161"/>
        <end position="181"/>
    </location>
</feature>
<organism evidence="12 13">
    <name type="scientific">Chlorella vulgaris</name>
    <name type="common">Green alga</name>
    <dbReference type="NCBI Taxonomy" id="3077"/>
    <lineage>
        <taxon>Eukaryota</taxon>
        <taxon>Viridiplantae</taxon>
        <taxon>Chlorophyta</taxon>
        <taxon>core chlorophytes</taxon>
        <taxon>Trebouxiophyceae</taxon>
        <taxon>Chlorellales</taxon>
        <taxon>Chlorellaceae</taxon>
        <taxon>Chlorella clade</taxon>
        <taxon>Chlorella</taxon>
    </lineage>
</organism>
<feature type="transmembrane region" description="Helical" evidence="11">
    <location>
        <begin position="16"/>
        <end position="39"/>
    </location>
</feature>
<dbReference type="EMBL" id="SIDB01000001">
    <property type="protein sequence ID" value="KAI3438120.1"/>
    <property type="molecule type" value="Genomic_DNA"/>
</dbReference>
<evidence type="ECO:0000256" key="4">
    <source>
        <dbReference type="ARBA" id="ARBA00022679"/>
    </source>
</evidence>
<name>A0A9D4TYK9_CHLVU</name>
<dbReference type="GO" id="GO:0006629">
    <property type="term" value="P:lipid metabolic process"/>
    <property type="evidence" value="ECO:0007669"/>
    <property type="project" value="UniProtKB-KW"/>
</dbReference>
<dbReference type="PANTHER" id="PTHR12317:SF34">
    <property type="entry name" value="ACYLTRANSFERASE"/>
    <property type="match status" value="1"/>
</dbReference>
<evidence type="ECO:0000256" key="6">
    <source>
        <dbReference type="ARBA" id="ARBA00022824"/>
    </source>
</evidence>
<feature type="transmembrane region" description="Helical" evidence="11">
    <location>
        <begin position="104"/>
        <end position="126"/>
    </location>
</feature>
<comment type="caution">
    <text evidence="12">The sequence shown here is derived from an EMBL/GenBank/DDBJ whole genome shotgun (WGS) entry which is preliminary data.</text>
</comment>
<dbReference type="GO" id="GO:0005789">
    <property type="term" value="C:endoplasmic reticulum membrane"/>
    <property type="evidence" value="ECO:0007669"/>
    <property type="project" value="UniProtKB-SubCell"/>
</dbReference>
<dbReference type="OrthoDB" id="264532at2759"/>
<reference evidence="12" key="2">
    <citation type="submission" date="2020-11" db="EMBL/GenBank/DDBJ databases">
        <authorList>
            <person name="Cecchin M."/>
            <person name="Marcolungo L."/>
            <person name="Rossato M."/>
            <person name="Girolomoni L."/>
            <person name="Cosentino E."/>
            <person name="Cuine S."/>
            <person name="Li-Beisson Y."/>
            <person name="Delledonne M."/>
            <person name="Ballottari M."/>
        </authorList>
    </citation>
    <scope>NUCLEOTIDE SEQUENCE</scope>
    <source>
        <strain evidence="12">211/11P</strain>
        <tissue evidence="12">Whole cell</tissue>
    </source>
</reference>
<keyword evidence="9 11" id="KW-0472">Membrane</keyword>
<keyword evidence="13" id="KW-1185">Reference proteome</keyword>
<keyword evidence="6" id="KW-0256">Endoplasmic reticulum</keyword>
<evidence type="ECO:0000256" key="7">
    <source>
        <dbReference type="ARBA" id="ARBA00022989"/>
    </source>
</evidence>
<evidence type="ECO:0000256" key="8">
    <source>
        <dbReference type="ARBA" id="ARBA00023098"/>
    </source>
</evidence>
<dbReference type="PANTHER" id="PTHR12317">
    <property type="entry name" value="DIACYLGLYCEROL O-ACYLTRANSFERASE"/>
    <property type="match status" value="1"/>
</dbReference>
<evidence type="ECO:0000313" key="12">
    <source>
        <dbReference type="EMBL" id="KAI3438120.1"/>
    </source>
</evidence>
<feature type="transmembrane region" description="Helical" evidence="11">
    <location>
        <begin position="343"/>
        <end position="370"/>
    </location>
</feature>
<dbReference type="InterPro" id="IPR007130">
    <property type="entry name" value="DAGAT"/>
</dbReference>
<comment type="subcellular location">
    <subcellularLocation>
        <location evidence="1">Endoplasmic reticulum membrane</location>
        <topology evidence="1">Multi-pass membrane protein</topology>
    </subcellularLocation>
</comment>
<feature type="transmembrane region" description="Helical" evidence="11">
    <location>
        <begin position="193"/>
        <end position="216"/>
    </location>
</feature>
<evidence type="ECO:0008006" key="14">
    <source>
        <dbReference type="Google" id="ProtNLM"/>
    </source>
</evidence>
<proteinExistence type="inferred from homology"/>
<feature type="transmembrane region" description="Helical" evidence="11">
    <location>
        <begin position="286"/>
        <end position="309"/>
    </location>
</feature>
<keyword evidence="5 11" id="KW-0812">Transmembrane</keyword>
<keyword evidence="4" id="KW-0808">Transferase</keyword>
<dbReference type="AlphaFoldDB" id="A0A9D4TYK9"/>
<evidence type="ECO:0000256" key="2">
    <source>
        <dbReference type="ARBA" id="ARBA00005420"/>
    </source>
</evidence>
<dbReference type="Proteomes" id="UP001055712">
    <property type="component" value="Unassembled WGS sequence"/>
</dbReference>
<evidence type="ECO:0000313" key="13">
    <source>
        <dbReference type="Proteomes" id="UP001055712"/>
    </source>
</evidence>
<protein>
    <recommendedName>
        <fullName evidence="14">Diacylglycerol O-acyltransferase</fullName>
    </recommendedName>
</protein>
<feature type="transmembrane region" description="Helical" evidence="11">
    <location>
        <begin position="257"/>
        <end position="280"/>
    </location>
</feature>
<gene>
    <name evidence="12" type="ORF">D9Q98_000561</name>
</gene>
<evidence type="ECO:0000256" key="10">
    <source>
        <dbReference type="ARBA" id="ARBA00023315"/>
    </source>
</evidence>
<keyword evidence="8" id="KW-0443">Lipid metabolism</keyword>
<evidence type="ECO:0000256" key="11">
    <source>
        <dbReference type="SAM" id="Phobius"/>
    </source>
</evidence>
<keyword evidence="3" id="KW-0444">Lipid biosynthesis</keyword>
<keyword evidence="7 11" id="KW-1133">Transmembrane helix</keyword>
<accession>A0A9D4TYK9</accession>
<reference evidence="12" key="1">
    <citation type="journal article" date="2019" name="Plant J.">
        <title>Chlorella vulgaris genome assembly and annotation reveals the molecular basis for metabolic acclimation to high light conditions.</title>
        <authorList>
            <person name="Cecchin M."/>
            <person name="Marcolungo L."/>
            <person name="Rossato M."/>
            <person name="Girolomoni L."/>
            <person name="Cosentino E."/>
            <person name="Cuine S."/>
            <person name="Li-Beisson Y."/>
            <person name="Delledonne M."/>
            <person name="Ballottari M."/>
        </authorList>
    </citation>
    <scope>NUCLEOTIDE SEQUENCE</scope>
    <source>
        <strain evidence="12">211/11P</strain>
    </source>
</reference>
<keyword evidence="10" id="KW-0012">Acyltransferase</keyword>
<evidence type="ECO:0000256" key="3">
    <source>
        <dbReference type="ARBA" id="ARBA00022516"/>
    </source>
</evidence>
<feature type="transmembrane region" description="Helical" evidence="11">
    <location>
        <begin position="376"/>
        <end position="393"/>
    </location>
</feature>
<feature type="transmembrane region" description="Helical" evidence="11">
    <location>
        <begin position="67"/>
        <end position="92"/>
    </location>
</feature>
<comment type="similarity">
    <text evidence="2">Belongs to the diacylglycerol acyltransferase family.</text>
</comment>
<dbReference type="GO" id="GO:0004144">
    <property type="term" value="F:diacylglycerol O-acyltransferase activity"/>
    <property type="evidence" value="ECO:0007669"/>
    <property type="project" value="UniProtKB-ARBA"/>
</dbReference>
<evidence type="ECO:0000256" key="1">
    <source>
        <dbReference type="ARBA" id="ARBA00004477"/>
    </source>
</evidence>